<protein>
    <submittedName>
        <fullName evidence="4">Acetyltransferase (GNAT) family</fullName>
    </submittedName>
</protein>
<sequence length="213" mass="24115">MVSRVLYRPFDTEDFDAIALILQQLWHNNSDNDEYNRLEAACDLAYCLSSSTFSQVAVIDGQARGIALARAGQNSGATVKEHWMDTERTLLSQMRELEPDACAEYLSFVRATIRTNNRLLECSPLPHDNEVTLLAVDRDVHGLGVGSVLLDAAVSYLSSRGATRAHLYTDSNCSWKFYELHGFKRAATHRANREERRHDMPRESFLYELDLTA</sequence>
<dbReference type="InterPro" id="IPR000182">
    <property type="entry name" value="GNAT_dom"/>
</dbReference>
<dbReference type="PANTHER" id="PTHR43877">
    <property type="entry name" value="AMINOALKYLPHOSPHONATE N-ACETYLTRANSFERASE-RELATED-RELATED"/>
    <property type="match status" value="1"/>
</dbReference>
<dbReference type="SUPFAM" id="SSF55729">
    <property type="entry name" value="Acyl-CoA N-acyltransferases (Nat)"/>
    <property type="match status" value="1"/>
</dbReference>
<accession>A0A173YVN8</accession>
<gene>
    <name evidence="4" type="ORF">ERS852381_00527</name>
</gene>
<dbReference type="InterPro" id="IPR016181">
    <property type="entry name" value="Acyl_CoA_acyltransferase"/>
</dbReference>
<evidence type="ECO:0000313" key="5">
    <source>
        <dbReference type="Proteomes" id="UP000095468"/>
    </source>
</evidence>
<organism evidence="4 5">
    <name type="scientific">Collinsella aerofaciens</name>
    <dbReference type="NCBI Taxonomy" id="74426"/>
    <lineage>
        <taxon>Bacteria</taxon>
        <taxon>Bacillati</taxon>
        <taxon>Actinomycetota</taxon>
        <taxon>Coriobacteriia</taxon>
        <taxon>Coriobacteriales</taxon>
        <taxon>Coriobacteriaceae</taxon>
        <taxon>Collinsella</taxon>
    </lineage>
</organism>
<dbReference type="InterPro" id="IPR050832">
    <property type="entry name" value="Bact_Acetyltransf"/>
</dbReference>
<evidence type="ECO:0000259" key="3">
    <source>
        <dbReference type="PROSITE" id="PS51186"/>
    </source>
</evidence>
<dbReference type="CDD" id="cd04301">
    <property type="entry name" value="NAT_SF"/>
    <property type="match status" value="1"/>
</dbReference>
<dbReference type="RefSeq" id="WP_055285554.1">
    <property type="nucleotide sequence ID" value="NZ_CYYP01000003.1"/>
</dbReference>
<dbReference type="AlphaFoldDB" id="A0A173YVN8"/>
<dbReference type="GO" id="GO:0016747">
    <property type="term" value="F:acyltransferase activity, transferring groups other than amino-acyl groups"/>
    <property type="evidence" value="ECO:0007669"/>
    <property type="project" value="InterPro"/>
</dbReference>
<dbReference type="PROSITE" id="PS51186">
    <property type="entry name" value="GNAT"/>
    <property type="match status" value="1"/>
</dbReference>
<evidence type="ECO:0000313" key="4">
    <source>
        <dbReference type="EMBL" id="CUN67296.1"/>
    </source>
</evidence>
<name>A0A173YVN8_9ACTN</name>
<dbReference type="EMBL" id="CYYP01000003">
    <property type="protein sequence ID" value="CUN67296.1"/>
    <property type="molecule type" value="Genomic_DNA"/>
</dbReference>
<dbReference type="Gene3D" id="3.40.630.30">
    <property type="match status" value="1"/>
</dbReference>
<evidence type="ECO:0000256" key="2">
    <source>
        <dbReference type="ARBA" id="ARBA00023315"/>
    </source>
</evidence>
<keyword evidence="1 4" id="KW-0808">Transferase</keyword>
<keyword evidence="2" id="KW-0012">Acyltransferase</keyword>
<proteinExistence type="predicted"/>
<dbReference type="Proteomes" id="UP000095468">
    <property type="component" value="Unassembled WGS sequence"/>
</dbReference>
<feature type="domain" description="N-acetyltransferase" evidence="3">
    <location>
        <begin position="5"/>
        <end position="212"/>
    </location>
</feature>
<dbReference type="Pfam" id="PF00583">
    <property type="entry name" value="Acetyltransf_1"/>
    <property type="match status" value="1"/>
</dbReference>
<evidence type="ECO:0000256" key="1">
    <source>
        <dbReference type="ARBA" id="ARBA00022679"/>
    </source>
</evidence>
<reference evidence="4 5" key="1">
    <citation type="submission" date="2015-09" db="EMBL/GenBank/DDBJ databases">
        <authorList>
            <consortium name="Pathogen Informatics"/>
        </authorList>
    </citation>
    <scope>NUCLEOTIDE SEQUENCE [LARGE SCALE GENOMIC DNA]</scope>
    <source>
        <strain evidence="4 5">2789STDY5608823</strain>
    </source>
</reference>